<keyword evidence="3" id="KW-1185">Reference proteome</keyword>
<dbReference type="AlphaFoldDB" id="A0AAW0RRN7"/>
<name>A0AAW0RRN7_9HYPO</name>
<keyword evidence="1" id="KW-0472">Membrane</keyword>
<gene>
    <name evidence="2" type="ORF">G3M48_005415</name>
</gene>
<keyword evidence="1" id="KW-0812">Transmembrane</keyword>
<dbReference type="EMBL" id="JAAHCF010000359">
    <property type="protein sequence ID" value="KAK8144723.1"/>
    <property type="molecule type" value="Genomic_DNA"/>
</dbReference>
<feature type="transmembrane region" description="Helical" evidence="1">
    <location>
        <begin position="66"/>
        <end position="86"/>
    </location>
</feature>
<accession>A0AAW0RRN7</accession>
<organism evidence="2 3">
    <name type="scientific">Beauveria asiatica</name>
    <dbReference type="NCBI Taxonomy" id="1069075"/>
    <lineage>
        <taxon>Eukaryota</taxon>
        <taxon>Fungi</taxon>
        <taxon>Dikarya</taxon>
        <taxon>Ascomycota</taxon>
        <taxon>Pezizomycotina</taxon>
        <taxon>Sordariomycetes</taxon>
        <taxon>Hypocreomycetidae</taxon>
        <taxon>Hypocreales</taxon>
        <taxon>Cordycipitaceae</taxon>
        <taxon>Beauveria</taxon>
    </lineage>
</organism>
<reference evidence="2 3" key="1">
    <citation type="submission" date="2020-02" db="EMBL/GenBank/DDBJ databases">
        <title>Comparative genomics of the hypocrealean fungal genus Beauvera.</title>
        <authorList>
            <person name="Showalter D.N."/>
            <person name="Bushley K.E."/>
            <person name="Rehner S.A."/>
        </authorList>
    </citation>
    <scope>NUCLEOTIDE SEQUENCE [LARGE SCALE GENOMIC DNA]</scope>
    <source>
        <strain evidence="2 3">ARSEF4384</strain>
    </source>
</reference>
<comment type="caution">
    <text evidence="2">The sequence shown here is derived from an EMBL/GenBank/DDBJ whole genome shotgun (WGS) entry which is preliminary data.</text>
</comment>
<sequence length="99" mass="10323">MVTPALMAIAAVCFGVFLGYVIVTVFAVLQLHSRNCVLDTAVACLGLFVSGPLCALITQASGGGRFGMSYFAGGCLVLGCCLVRIYEALDENEPVSNLE</sequence>
<evidence type="ECO:0000256" key="1">
    <source>
        <dbReference type="SAM" id="Phobius"/>
    </source>
</evidence>
<proteinExistence type="predicted"/>
<feature type="transmembrane region" description="Helical" evidence="1">
    <location>
        <begin position="36"/>
        <end position="60"/>
    </location>
</feature>
<evidence type="ECO:0000313" key="2">
    <source>
        <dbReference type="EMBL" id="KAK8144723.1"/>
    </source>
</evidence>
<feature type="transmembrane region" description="Helical" evidence="1">
    <location>
        <begin position="6"/>
        <end position="29"/>
    </location>
</feature>
<protein>
    <submittedName>
        <fullName evidence="2">Uncharacterized protein</fullName>
    </submittedName>
</protein>
<dbReference type="Proteomes" id="UP001397290">
    <property type="component" value="Unassembled WGS sequence"/>
</dbReference>
<keyword evidence="1" id="KW-1133">Transmembrane helix</keyword>
<evidence type="ECO:0000313" key="3">
    <source>
        <dbReference type="Proteomes" id="UP001397290"/>
    </source>
</evidence>